<keyword evidence="3" id="KW-1185">Reference proteome</keyword>
<dbReference type="AlphaFoldDB" id="A0AAV7M1Y0"/>
<protein>
    <submittedName>
        <fullName evidence="2">Uncharacterized protein</fullName>
    </submittedName>
</protein>
<gene>
    <name evidence="2" type="ORF">NDU88_001951</name>
</gene>
<proteinExistence type="predicted"/>
<accession>A0AAV7M1Y0</accession>
<dbReference type="Proteomes" id="UP001066276">
    <property type="component" value="Chromosome 10"/>
</dbReference>
<dbReference type="EMBL" id="JANPWB010000014">
    <property type="protein sequence ID" value="KAJ1096820.1"/>
    <property type="molecule type" value="Genomic_DNA"/>
</dbReference>
<feature type="region of interest" description="Disordered" evidence="1">
    <location>
        <begin position="1"/>
        <end position="26"/>
    </location>
</feature>
<comment type="caution">
    <text evidence="2">The sequence shown here is derived from an EMBL/GenBank/DDBJ whole genome shotgun (WGS) entry which is preliminary data.</text>
</comment>
<organism evidence="2 3">
    <name type="scientific">Pleurodeles waltl</name>
    <name type="common">Iberian ribbed newt</name>
    <dbReference type="NCBI Taxonomy" id="8319"/>
    <lineage>
        <taxon>Eukaryota</taxon>
        <taxon>Metazoa</taxon>
        <taxon>Chordata</taxon>
        <taxon>Craniata</taxon>
        <taxon>Vertebrata</taxon>
        <taxon>Euteleostomi</taxon>
        <taxon>Amphibia</taxon>
        <taxon>Batrachia</taxon>
        <taxon>Caudata</taxon>
        <taxon>Salamandroidea</taxon>
        <taxon>Salamandridae</taxon>
        <taxon>Pleurodelinae</taxon>
        <taxon>Pleurodeles</taxon>
    </lineage>
</organism>
<name>A0AAV7M1Y0_PLEWA</name>
<evidence type="ECO:0000313" key="2">
    <source>
        <dbReference type="EMBL" id="KAJ1096820.1"/>
    </source>
</evidence>
<evidence type="ECO:0000256" key="1">
    <source>
        <dbReference type="SAM" id="MobiDB-lite"/>
    </source>
</evidence>
<sequence length="86" mass="9241">MHAGGACRGQLDAEDAEGAPEKLGPYSTWDERMKGCVGGEGNCTGLKLRGASLPHSSEADRAHSKLVMRDKLHQMCASDSVCYQIY</sequence>
<evidence type="ECO:0000313" key="3">
    <source>
        <dbReference type="Proteomes" id="UP001066276"/>
    </source>
</evidence>
<reference evidence="2" key="1">
    <citation type="journal article" date="2022" name="bioRxiv">
        <title>Sequencing and chromosome-scale assembly of the giantPleurodeles waltlgenome.</title>
        <authorList>
            <person name="Brown T."/>
            <person name="Elewa A."/>
            <person name="Iarovenko S."/>
            <person name="Subramanian E."/>
            <person name="Araus A.J."/>
            <person name="Petzold A."/>
            <person name="Susuki M."/>
            <person name="Suzuki K.-i.T."/>
            <person name="Hayashi T."/>
            <person name="Toyoda A."/>
            <person name="Oliveira C."/>
            <person name="Osipova E."/>
            <person name="Leigh N.D."/>
            <person name="Simon A."/>
            <person name="Yun M.H."/>
        </authorList>
    </citation>
    <scope>NUCLEOTIDE SEQUENCE</scope>
    <source>
        <strain evidence="2">20211129_DDA</strain>
        <tissue evidence="2">Liver</tissue>
    </source>
</reference>